<dbReference type="EMBL" id="MFJN01000047">
    <property type="protein sequence ID" value="OGG20436.1"/>
    <property type="molecule type" value="Genomic_DNA"/>
</dbReference>
<dbReference type="STRING" id="1798384.A3D03_01715"/>
<organism evidence="1 2">
    <name type="scientific">Candidatus Gottesmanbacteria bacterium RIFCSPHIGHO2_02_FULL_40_13</name>
    <dbReference type="NCBI Taxonomy" id="1798384"/>
    <lineage>
        <taxon>Bacteria</taxon>
        <taxon>Candidatus Gottesmaniibacteriota</taxon>
    </lineage>
</organism>
<evidence type="ECO:0000313" key="1">
    <source>
        <dbReference type="EMBL" id="OGG20436.1"/>
    </source>
</evidence>
<reference evidence="1 2" key="1">
    <citation type="journal article" date="2016" name="Nat. Commun.">
        <title>Thousands of microbial genomes shed light on interconnected biogeochemical processes in an aquifer system.</title>
        <authorList>
            <person name="Anantharaman K."/>
            <person name="Brown C.T."/>
            <person name="Hug L.A."/>
            <person name="Sharon I."/>
            <person name="Castelle C.J."/>
            <person name="Probst A.J."/>
            <person name="Thomas B.C."/>
            <person name="Singh A."/>
            <person name="Wilkins M.J."/>
            <person name="Karaoz U."/>
            <person name="Brodie E.L."/>
            <person name="Williams K.H."/>
            <person name="Hubbard S.S."/>
            <person name="Banfield J.F."/>
        </authorList>
    </citation>
    <scope>NUCLEOTIDE SEQUENCE [LARGE SCALE GENOMIC DNA]</scope>
</reference>
<name>A0A1F6A740_9BACT</name>
<gene>
    <name evidence="1" type="ORF">A3D03_01715</name>
</gene>
<sequence length="112" mass="12323">MPISPQQILFQCDPDCPILKEGSRLNKTKDGFIMPFNVSSPSHEVRLAEAKAHGLVPSYESGIPGQRSGVCLYWFFNGAKKPWEIKGPHGECYLRPIRLVTPTSPGSSPELG</sequence>
<evidence type="ECO:0000313" key="2">
    <source>
        <dbReference type="Proteomes" id="UP000177092"/>
    </source>
</evidence>
<accession>A0A1F6A740</accession>
<proteinExistence type="predicted"/>
<dbReference type="Proteomes" id="UP000177092">
    <property type="component" value="Unassembled WGS sequence"/>
</dbReference>
<protein>
    <submittedName>
        <fullName evidence="1">Uncharacterized protein</fullName>
    </submittedName>
</protein>
<dbReference type="AlphaFoldDB" id="A0A1F6A740"/>
<comment type="caution">
    <text evidence="1">The sequence shown here is derived from an EMBL/GenBank/DDBJ whole genome shotgun (WGS) entry which is preliminary data.</text>
</comment>